<proteinExistence type="predicted"/>
<accession>A0A834SRU7</accession>
<feature type="compositionally biased region" description="Basic and acidic residues" evidence="1">
    <location>
        <begin position="18"/>
        <end position="28"/>
    </location>
</feature>
<dbReference type="EMBL" id="JAAIUW010000011">
    <property type="protein sequence ID" value="KAF7808797.1"/>
    <property type="molecule type" value="Genomic_DNA"/>
</dbReference>
<feature type="compositionally biased region" description="Polar residues" evidence="1">
    <location>
        <begin position="1"/>
        <end position="12"/>
    </location>
</feature>
<keyword evidence="3" id="KW-1185">Reference proteome</keyword>
<dbReference type="AlphaFoldDB" id="A0A834SRU7"/>
<evidence type="ECO:0000313" key="3">
    <source>
        <dbReference type="Proteomes" id="UP000634136"/>
    </source>
</evidence>
<organism evidence="2 3">
    <name type="scientific">Senna tora</name>
    <dbReference type="NCBI Taxonomy" id="362788"/>
    <lineage>
        <taxon>Eukaryota</taxon>
        <taxon>Viridiplantae</taxon>
        <taxon>Streptophyta</taxon>
        <taxon>Embryophyta</taxon>
        <taxon>Tracheophyta</taxon>
        <taxon>Spermatophyta</taxon>
        <taxon>Magnoliopsida</taxon>
        <taxon>eudicotyledons</taxon>
        <taxon>Gunneridae</taxon>
        <taxon>Pentapetalae</taxon>
        <taxon>rosids</taxon>
        <taxon>fabids</taxon>
        <taxon>Fabales</taxon>
        <taxon>Fabaceae</taxon>
        <taxon>Caesalpinioideae</taxon>
        <taxon>Cassia clade</taxon>
        <taxon>Senna</taxon>
    </lineage>
</organism>
<comment type="caution">
    <text evidence="2">The sequence shown here is derived from an EMBL/GenBank/DDBJ whole genome shotgun (WGS) entry which is preliminary data.</text>
</comment>
<name>A0A834SRU7_9FABA</name>
<evidence type="ECO:0000313" key="2">
    <source>
        <dbReference type="EMBL" id="KAF7808797.1"/>
    </source>
</evidence>
<dbReference type="Proteomes" id="UP000634136">
    <property type="component" value="Unassembled WGS sequence"/>
</dbReference>
<gene>
    <name evidence="2" type="ORF">G2W53_035540</name>
</gene>
<feature type="region of interest" description="Disordered" evidence="1">
    <location>
        <begin position="1"/>
        <end position="28"/>
    </location>
</feature>
<sequence>MVDFTETSIARSNRSRKREADAKKLGHSVDELRERRNIAKRE</sequence>
<protein>
    <submittedName>
        <fullName evidence="2">Uncharacterized protein</fullName>
    </submittedName>
</protein>
<evidence type="ECO:0000256" key="1">
    <source>
        <dbReference type="SAM" id="MobiDB-lite"/>
    </source>
</evidence>
<reference evidence="2" key="1">
    <citation type="submission" date="2020-09" db="EMBL/GenBank/DDBJ databases">
        <title>Genome-Enabled Discovery of Anthraquinone Biosynthesis in Senna tora.</title>
        <authorList>
            <person name="Kang S.-H."/>
            <person name="Pandey R.P."/>
            <person name="Lee C.-M."/>
            <person name="Sim J.-S."/>
            <person name="Jeong J.-T."/>
            <person name="Choi B.-S."/>
            <person name="Jung M."/>
            <person name="Ginzburg D."/>
            <person name="Zhao K."/>
            <person name="Won S.Y."/>
            <person name="Oh T.-J."/>
            <person name="Yu Y."/>
            <person name="Kim N.-H."/>
            <person name="Lee O.R."/>
            <person name="Lee T.-H."/>
            <person name="Bashyal P."/>
            <person name="Kim T.-S."/>
            <person name="Lee W.-H."/>
            <person name="Kawkins C."/>
            <person name="Kim C.-K."/>
            <person name="Kim J.S."/>
            <person name="Ahn B.O."/>
            <person name="Rhee S.Y."/>
            <person name="Sohng J.K."/>
        </authorList>
    </citation>
    <scope>NUCLEOTIDE SEQUENCE</scope>
    <source>
        <tissue evidence="2">Leaf</tissue>
    </source>
</reference>